<dbReference type="EMBL" id="JALLPB020000278">
    <property type="protein sequence ID" value="KAL3811131.1"/>
    <property type="molecule type" value="Genomic_DNA"/>
</dbReference>
<dbReference type="Proteomes" id="UP001530377">
    <property type="component" value="Unassembled WGS sequence"/>
</dbReference>
<evidence type="ECO:0000313" key="2">
    <source>
        <dbReference type="EMBL" id="KAL3811131.1"/>
    </source>
</evidence>
<proteinExistence type="predicted"/>
<keyword evidence="3" id="KW-1185">Reference proteome</keyword>
<feature type="compositionally biased region" description="Low complexity" evidence="1">
    <location>
        <begin position="728"/>
        <end position="740"/>
    </location>
</feature>
<gene>
    <name evidence="2" type="ORF">ACHAXA_005942</name>
</gene>
<organism evidence="2 3">
    <name type="scientific">Cyclostephanos tholiformis</name>
    <dbReference type="NCBI Taxonomy" id="382380"/>
    <lineage>
        <taxon>Eukaryota</taxon>
        <taxon>Sar</taxon>
        <taxon>Stramenopiles</taxon>
        <taxon>Ochrophyta</taxon>
        <taxon>Bacillariophyta</taxon>
        <taxon>Coscinodiscophyceae</taxon>
        <taxon>Thalassiosirophycidae</taxon>
        <taxon>Stephanodiscales</taxon>
        <taxon>Stephanodiscaceae</taxon>
        <taxon>Cyclostephanos</taxon>
    </lineage>
</organism>
<sequence length="1243" mass="139739">MPKENHQLDITARRKYPGRRIFASKIDFKSAFRRCNLSAATAIQCCTQLPAMDLILLYLRLTFGGCPCPNEWGAFSEPICDLATAILHDDLWKPAELHSPTQNLVPPPKPMEDNVPFGIGQELIVDIDVNPRGFNDVYIDDMIPLMVDIPGTDNLERCKAAALLAIHATARQNHPDEPIPREEMEARNKLSAEAGLEETKTILGWLIDFRRLIISLPSNKFIAWTELINKILTRGTSTAKELETTIGQLGHLSAIMPFVYHFLSRLRNLQRKATNRRTIDIPQDCHDNLNLMLSFLHKAHTGIDMNLIAFRRPTHIYRSDSCPYGLGGYSHEGFAWRFKLPENCFFRASNNLLQFIVSIITPWIDLISNCLRPEDCAKQQKAIPLCIIAEIGKRRTTKLQRAIGQLTAAAIFFAMHSCEYLKVTQAEKRRTDILRVRNLRFFRDGKLIEHSDPHLEFSDCISITFEMQKKDEKNDTITQQASGAVSMCPVRMATAIVRRIRSYKGLDNNTPISAFWRFNRIDHDTSAQVIAAMKDAITAIGEDILHIKKSEIGTHSIRSGAAMAMFLSDCSVCQIMMIATSSMGVADGPSWWYDDGDAFTTCDDGRDGQKARYERIKEEEEEGAGSYPFAADLLRHVGRWYLLLVMLLVLGRAYRRCGMRILTYTAPRSPSLLPMPLIVFDASVALDDDEDARLRRRFEEAMRRREDKVPLLVPATGELLEERRGTASSSSSSSLSSSSSPVDGSKKDGTSRAQGNAVAGEDICSRPTMMVGEAEGKVDGVGAPTGGGDGTRPTIAMEGDGGAARNIMDRRRFGTSGDGNERRTRAVKDYAEYHEPRRMGRDRDDAEKYDDRDRTPSDEFDRDDDEYDLPSCEWETYRSTSILFPPCDEEEGSRSSRSRSRRRRRRPRAVVHFVGGTLFGSYPRRFYGSLLEDISIKCDAVVVVTPIPIVLPVVGGLAGRVERWIFNDEGGGGYNDDDGGLGGGVEGEEGTDHLSLATRVQAEFNNAYRDVILDEYCADHHDNDDYDDEVEDFMRRVPIVGIGHSLGARIQAVSCSDPHISTRYLSMGKRKRLIRSGRDGMIYLGFANWSAKSSIPGVETLDDTVRRRKRARQRREENDRSDGVGRRDDVWDNGSRRRRQGRYDNNYKRDRRGRYDGYDAEDLDLMDVFGDVVSGVADGVKMIGEVLTPKAEDLEFSPTPDELWNDLSSSYDNGSDAGVDDDEGGGREVVDEEEVRRRRLILI</sequence>
<feature type="compositionally biased region" description="Basic and acidic residues" evidence="1">
    <location>
        <begin position="819"/>
        <end position="859"/>
    </location>
</feature>
<feature type="region of interest" description="Disordered" evidence="1">
    <location>
        <begin position="1105"/>
        <end position="1151"/>
    </location>
</feature>
<feature type="compositionally biased region" description="Basic and acidic residues" evidence="1">
    <location>
        <begin position="1114"/>
        <end position="1130"/>
    </location>
</feature>
<dbReference type="InterPro" id="IPR010765">
    <property type="entry name" value="DUF1350"/>
</dbReference>
<evidence type="ECO:0000313" key="3">
    <source>
        <dbReference type="Proteomes" id="UP001530377"/>
    </source>
</evidence>
<dbReference type="AlphaFoldDB" id="A0ABD3RHK1"/>
<evidence type="ECO:0000256" key="1">
    <source>
        <dbReference type="SAM" id="MobiDB-lite"/>
    </source>
</evidence>
<feature type="compositionally biased region" description="Basic and acidic residues" evidence="1">
    <location>
        <begin position="1141"/>
        <end position="1151"/>
    </location>
</feature>
<accession>A0ABD3RHK1</accession>
<feature type="region of interest" description="Disordered" evidence="1">
    <location>
        <begin position="1203"/>
        <end position="1232"/>
    </location>
</feature>
<dbReference type="PANTHER" id="PTHR34127:SF1">
    <property type="entry name" value="OS04G0405600 PROTEIN"/>
    <property type="match status" value="1"/>
</dbReference>
<dbReference type="PANTHER" id="PTHR34127">
    <property type="entry name" value="OS04G0405600 PROTEIN"/>
    <property type="match status" value="1"/>
</dbReference>
<evidence type="ECO:0008006" key="4">
    <source>
        <dbReference type="Google" id="ProtNLM"/>
    </source>
</evidence>
<comment type="caution">
    <text evidence="2">The sequence shown here is derived from an EMBL/GenBank/DDBJ whole genome shotgun (WGS) entry which is preliminary data.</text>
</comment>
<feature type="region of interest" description="Disordered" evidence="1">
    <location>
        <begin position="714"/>
        <end position="867"/>
    </location>
</feature>
<name>A0ABD3RHK1_9STRA</name>
<protein>
    <recommendedName>
        <fullName evidence="4">Reverse transcriptase domain-containing protein</fullName>
    </recommendedName>
</protein>
<reference evidence="2 3" key="1">
    <citation type="submission" date="2024-10" db="EMBL/GenBank/DDBJ databases">
        <title>Updated reference genomes for cyclostephanoid diatoms.</title>
        <authorList>
            <person name="Roberts W.R."/>
            <person name="Alverson A.J."/>
        </authorList>
    </citation>
    <scope>NUCLEOTIDE SEQUENCE [LARGE SCALE GENOMIC DNA]</scope>
    <source>
        <strain evidence="2 3">AJA228-03</strain>
    </source>
</reference>